<feature type="compositionally biased region" description="Low complexity" evidence="2">
    <location>
        <begin position="1006"/>
        <end position="1015"/>
    </location>
</feature>
<protein>
    <recommendedName>
        <fullName evidence="5">Axonemal dynein light chain domain-containing protein 1</fullName>
    </recommendedName>
</protein>
<gene>
    <name evidence="3" type="ORF">CUNI_LOCUS5192</name>
</gene>
<dbReference type="AlphaFoldDB" id="A0A8S3YR92"/>
<keyword evidence="4" id="KW-1185">Reference proteome</keyword>
<dbReference type="PANTHER" id="PTHR23052">
    <property type="entry name" value="AXONEMAL DYNEIN LIGHT CHAIN DOMAIN-CONTAINING PROTEIN 1"/>
    <property type="match status" value="1"/>
</dbReference>
<dbReference type="EMBL" id="CAJHNH020000746">
    <property type="protein sequence ID" value="CAG5119634.1"/>
    <property type="molecule type" value="Genomic_DNA"/>
</dbReference>
<feature type="region of interest" description="Disordered" evidence="2">
    <location>
        <begin position="950"/>
        <end position="1015"/>
    </location>
</feature>
<dbReference type="OrthoDB" id="1927454at2759"/>
<evidence type="ECO:0000256" key="1">
    <source>
        <dbReference type="ARBA" id="ARBA00023054"/>
    </source>
</evidence>
<evidence type="ECO:0000313" key="3">
    <source>
        <dbReference type="EMBL" id="CAG5119634.1"/>
    </source>
</evidence>
<dbReference type="Proteomes" id="UP000678393">
    <property type="component" value="Unassembled WGS sequence"/>
</dbReference>
<dbReference type="Pfam" id="PF10211">
    <property type="entry name" value="Ax_dynein_light"/>
    <property type="match status" value="1"/>
</dbReference>
<evidence type="ECO:0000256" key="2">
    <source>
        <dbReference type="SAM" id="MobiDB-lite"/>
    </source>
</evidence>
<evidence type="ECO:0000313" key="4">
    <source>
        <dbReference type="Proteomes" id="UP000678393"/>
    </source>
</evidence>
<dbReference type="InterPro" id="IPR019347">
    <property type="entry name" value="Axonemal_dynein_light_chain"/>
</dbReference>
<proteinExistence type="predicted"/>
<accession>A0A8S3YR92</accession>
<dbReference type="PANTHER" id="PTHR23052:SF1">
    <property type="entry name" value="AXONEMAL DYNEIN LIGHT CHAIN DOMAIN-CONTAINING PROTEIN 1"/>
    <property type="match status" value="1"/>
</dbReference>
<dbReference type="InterPro" id="IPR052845">
    <property type="entry name" value="Axonemal_dynein_LC_domain"/>
</dbReference>
<reference evidence="3" key="1">
    <citation type="submission" date="2021-04" db="EMBL/GenBank/DDBJ databases">
        <authorList>
            <consortium name="Molecular Ecology Group"/>
        </authorList>
    </citation>
    <scope>NUCLEOTIDE SEQUENCE</scope>
</reference>
<comment type="caution">
    <text evidence="3">The sequence shown here is derived from an EMBL/GenBank/DDBJ whole genome shotgun (WGS) entry which is preliminary data.</text>
</comment>
<dbReference type="GO" id="GO:0005737">
    <property type="term" value="C:cytoplasm"/>
    <property type="evidence" value="ECO:0007669"/>
    <property type="project" value="UniProtKB-ARBA"/>
</dbReference>
<evidence type="ECO:0008006" key="5">
    <source>
        <dbReference type="Google" id="ProtNLM"/>
    </source>
</evidence>
<sequence>MLPELRSSTVSIEKPKQQSISAQNDFIPKDILFALTQPMCTKETFGPSFRRKELNAISADVGRPPPASVWNYKRRNRFKHLLDNTPCICGAGKDISFLYDVPHHAPHPPKPDTADQSYVRLEKEANISKPLVVPDSIIPEEYHIVKNKGVVGIHYLEDKYSTQPVDHEKHFVLFPSMNPTSRFEVIKLRNAFESMMDRAGVNDLGKDDLSGPTQMHNLLNLIKKEQNIYNVVFNELIRQITVECAERGELLHLVWAKYHQLLNKVPEQIMSLHEEVIAQRALDLRLTDELVRFKGTIGSLTSELTDVKEHDQKVTKEALKAQEDLRSALAESQKNASLLAEYHDLYELQRRRLERQVFVLSEEKEMWTTAAYCLALKVTEENKLNTARRLQLLEKSWVKLASHFTILLSDRDTDLLTKIQGHVEAWSDLVEDLNISLKQREDNMREAMKTMRNDVQSQLTIFKQKYVNLDNRVDKIPDEEFVRSLTAGMTAWLELITKETDTFGGDVYLSNNEAFSAICKEMEGWTDSALEIFARHSAGGSKVHPEQINMLALNKDVEQLHKEFHDRITGEHGLGRLIISFQSSLETWEKRLRSNAVKSLVLQESDWANVFHVLEEWTLLLNKAVEQSDVPLQCADGEEASKHSSCDFRDVIRQTQKWAMQASNSINSEDAKLVEQVSSLHSEMVRWMVQVLLRLAPDHKDNSQEAAEMALLGSASIPELTETANLLVESLEIFSNYVTLCCDGIVVENTLARQGNREDNADGELNDLKRLKTECTQWTKVAQMLLSQLTGNAMEQMFADTIFASPSEKSVELRRNEMANVKGENIQLLTTEDDVKHSAPAESQLATATACMPKTVDGQRIEVLGYDANTHTQTIEGKHIQLLSQQHARLGTEESFDTGKAYEALAAVETLQNQLIATEERAQSAEERASQAEAQVVALQERIRALEKQIEKQQEKADTQISPAVATPPLSHPKSLSNTSLKSPKVHSPVSGSDVKEEKSGRKSGKSSSGSSRRN</sequence>
<organism evidence="3 4">
    <name type="scientific">Candidula unifasciata</name>
    <dbReference type="NCBI Taxonomy" id="100452"/>
    <lineage>
        <taxon>Eukaryota</taxon>
        <taxon>Metazoa</taxon>
        <taxon>Spiralia</taxon>
        <taxon>Lophotrochozoa</taxon>
        <taxon>Mollusca</taxon>
        <taxon>Gastropoda</taxon>
        <taxon>Heterobranchia</taxon>
        <taxon>Euthyneura</taxon>
        <taxon>Panpulmonata</taxon>
        <taxon>Eupulmonata</taxon>
        <taxon>Stylommatophora</taxon>
        <taxon>Helicina</taxon>
        <taxon>Helicoidea</taxon>
        <taxon>Geomitridae</taxon>
        <taxon>Candidula</taxon>
    </lineage>
</organism>
<name>A0A8S3YR92_9EUPU</name>
<keyword evidence="1" id="KW-0175">Coiled coil</keyword>